<proteinExistence type="inferred from homology"/>
<dbReference type="InterPro" id="IPR039603">
    <property type="entry name" value="Ribosomal_mS41"/>
</dbReference>
<evidence type="ECO:0000256" key="4">
    <source>
        <dbReference type="ARBA" id="ARBA00035129"/>
    </source>
</evidence>
<evidence type="ECO:0000313" key="8">
    <source>
        <dbReference type="Proteomes" id="UP000254866"/>
    </source>
</evidence>
<comment type="similarity">
    <text evidence="2">Belongs to the mitochondrion-specific ribosomal protein mS41 family.</text>
</comment>
<dbReference type="SMART" id="SM01238">
    <property type="entry name" value="IGR"/>
    <property type="match status" value="1"/>
</dbReference>
<feature type="region of interest" description="Disordered" evidence="5">
    <location>
        <begin position="202"/>
        <end position="239"/>
    </location>
</feature>
<evidence type="ECO:0000256" key="1">
    <source>
        <dbReference type="ARBA" id="ARBA00004173"/>
    </source>
</evidence>
<dbReference type="InterPro" id="IPR019083">
    <property type="entry name" value="SAM_Ribosomal_mS41"/>
</dbReference>
<dbReference type="Proteomes" id="UP000254866">
    <property type="component" value="Unassembled WGS sequence"/>
</dbReference>
<keyword evidence="8" id="KW-1185">Reference proteome</keyword>
<dbReference type="GO" id="GO:0005739">
    <property type="term" value="C:mitochondrion"/>
    <property type="evidence" value="ECO:0007669"/>
    <property type="project" value="UniProtKB-SubCell"/>
</dbReference>
<dbReference type="EMBL" id="NPIC01000001">
    <property type="protein sequence ID" value="RDL41325.1"/>
    <property type="molecule type" value="Genomic_DNA"/>
</dbReference>
<dbReference type="OrthoDB" id="18595at2759"/>
<keyword evidence="3" id="KW-0496">Mitochondrion</keyword>
<dbReference type="PANTHER" id="PTHR28235:SF1">
    <property type="entry name" value="SMALL RIBOSOMAL SUBUNIT PROTEIN MS41"/>
    <property type="match status" value="1"/>
</dbReference>
<evidence type="ECO:0000259" key="6">
    <source>
        <dbReference type="SMART" id="SM01238"/>
    </source>
</evidence>
<organism evidence="7 8">
    <name type="scientific">Venustampulla echinocandica</name>
    <dbReference type="NCBI Taxonomy" id="2656787"/>
    <lineage>
        <taxon>Eukaryota</taxon>
        <taxon>Fungi</taxon>
        <taxon>Dikarya</taxon>
        <taxon>Ascomycota</taxon>
        <taxon>Pezizomycotina</taxon>
        <taxon>Leotiomycetes</taxon>
        <taxon>Helotiales</taxon>
        <taxon>Pleuroascaceae</taxon>
        <taxon>Venustampulla</taxon>
    </lineage>
</organism>
<dbReference type="AlphaFoldDB" id="A0A370U0P3"/>
<gene>
    <name evidence="7" type="ORF">BP5553_01304</name>
</gene>
<dbReference type="RefSeq" id="XP_031873981.1">
    <property type="nucleotide sequence ID" value="XM_032009927.1"/>
</dbReference>
<comment type="subcellular location">
    <subcellularLocation>
        <location evidence="1">Mitochondrion</location>
    </subcellularLocation>
</comment>
<accession>A0A370U0P3</accession>
<reference evidence="7 8" key="1">
    <citation type="journal article" date="2018" name="IMA Fungus">
        <title>IMA Genome-F 9: Draft genome sequence of Annulohypoxylon stygium, Aspergillus mulundensis, Berkeleyomyces basicola (syn. Thielaviopsis basicola), Ceratocystis smalleyi, two Cercospora beticola strains, Coleophoma cylindrospora, Fusarium fracticaudum, Phialophora cf. hyalina, and Morchella septimelata.</title>
        <authorList>
            <person name="Wingfield B.D."/>
            <person name="Bills G.F."/>
            <person name="Dong Y."/>
            <person name="Huang W."/>
            <person name="Nel W.J."/>
            <person name="Swalarsk-Parry B.S."/>
            <person name="Vaghefi N."/>
            <person name="Wilken P.M."/>
            <person name="An Z."/>
            <person name="de Beer Z.W."/>
            <person name="De Vos L."/>
            <person name="Chen L."/>
            <person name="Duong T.A."/>
            <person name="Gao Y."/>
            <person name="Hammerbacher A."/>
            <person name="Kikkert J.R."/>
            <person name="Li Y."/>
            <person name="Li H."/>
            <person name="Li K."/>
            <person name="Li Q."/>
            <person name="Liu X."/>
            <person name="Ma X."/>
            <person name="Naidoo K."/>
            <person name="Pethybridge S.J."/>
            <person name="Sun J."/>
            <person name="Steenkamp E.T."/>
            <person name="van der Nest M.A."/>
            <person name="van Wyk S."/>
            <person name="Wingfield M.J."/>
            <person name="Xiong C."/>
            <person name="Yue Q."/>
            <person name="Zhang X."/>
        </authorList>
    </citation>
    <scope>NUCLEOTIDE SEQUENCE [LARGE SCALE GENOMIC DNA]</scope>
    <source>
        <strain evidence="7 8">BP 5553</strain>
    </source>
</reference>
<evidence type="ECO:0000256" key="5">
    <source>
        <dbReference type="SAM" id="MobiDB-lite"/>
    </source>
</evidence>
<dbReference type="Pfam" id="PF09597">
    <property type="entry name" value="SAM_Ribosomal_mS41"/>
    <property type="match status" value="1"/>
</dbReference>
<sequence>MILRPQQLRPISSSLLSFAQSSSQARCLHTTVQPGPIPPPIPFVPDTKTFLKLIGRDLSQYASKIRSWNYLFTITSDELKELGMEPRSRRYLLDWRQKFREGRYGPGGDLKYVENGVAKLRVVKLSEPTGQEHDGRVSVKMNRMVVNVPASFGGPGSVLPEELVRPKGFRVKGAHEMKGPSARPAKGRLNYTVEATEGMWEDKRGRKIDGGERRQAERSEKLHSVGIPEAFGRKAADAY</sequence>
<protein>
    <recommendedName>
        <fullName evidence="4">Small ribosomal subunit protein mS41</fullName>
    </recommendedName>
</protein>
<comment type="caution">
    <text evidence="7">The sequence shown here is derived from an EMBL/GenBank/DDBJ whole genome shotgun (WGS) entry which is preliminary data.</text>
</comment>
<feature type="domain" description="Small ribosomal subunit protein mS41 SAM" evidence="6">
    <location>
        <begin position="47"/>
        <end position="102"/>
    </location>
</feature>
<dbReference type="STRING" id="2656787.A0A370U0P3"/>
<evidence type="ECO:0000313" key="7">
    <source>
        <dbReference type="EMBL" id="RDL41325.1"/>
    </source>
</evidence>
<dbReference type="PANTHER" id="PTHR28235">
    <property type="entry name" value="PROTEIN FYV4, MITOCHONDRIAL"/>
    <property type="match status" value="1"/>
</dbReference>
<evidence type="ECO:0000256" key="3">
    <source>
        <dbReference type="ARBA" id="ARBA00023128"/>
    </source>
</evidence>
<feature type="compositionally biased region" description="Basic and acidic residues" evidence="5">
    <location>
        <begin position="202"/>
        <end position="223"/>
    </location>
</feature>
<name>A0A370U0P3_9HELO</name>
<evidence type="ECO:0000256" key="2">
    <source>
        <dbReference type="ARBA" id="ARBA00010492"/>
    </source>
</evidence>
<dbReference type="GeneID" id="43594153"/>